<dbReference type="GO" id="GO:0016491">
    <property type="term" value="F:oxidoreductase activity"/>
    <property type="evidence" value="ECO:0007669"/>
    <property type="project" value="UniProtKB-KW"/>
</dbReference>
<evidence type="ECO:0000313" key="5">
    <source>
        <dbReference type="Proteomes" id="UP001157439"/>
    </source>
</evidence>
<evidence type="ECO:0000256" key="2">
    <source>
        <dbReference type="ARBA" id="ARBA00023002"/>
    </source>
</evidence>
<reference evidence="4 5" key="1">
    <citation type="journal article" date="2014" name="Int. J. Syst. Evol. Microbiol.">
        <title>Complete genome sequence of Corynebacterium casei LMG S-19264T (=DSM 44701T), isolated from a smear-ripened cheese.</title>
        <authorList>
            <consortium name="US DOE Joint Genome Institute (JGI-PGF)"/>
            <person name="Walter F."/>
            <person name="Albersmeier A."/>
            <person name="Kalinowski J."/>
            <person name="Ruckert C."/>
        </authorList>
    </citation>
    <scope>NUCLEOTIDE SEQUENCE [LARGE SCALE GENOMIC DNA]</scope>
    <source>
        <strain evidence="4 5">NBRC 112785</strain>
    </source>
</reference>
<dbReference type="SUPFAM" id="SSF51735">
    <property type="entry name" value="NAD(P)-binding Rossmann-fold domains"/>
    <property type="match status" value="1"/>
</dbReference>
<gene>
    <name evidence="4" type="ORF">GCM10007894_24540</name>
</gene>
<dbReference type="Pfam" id="PF00106">
    <property type="entry name" value="adh_short"/>
    <property type="match status" value="1"/>
</dbReference>
<dbReference type="Gene3D" id="3.40.50.720">
    <property type="entry name" value="NAD(P)-binding Rossmann-like Domain"/>
    <property type="match status" value="1"/>
</dbReference>
<comment type="similarity">
    <text evidence="1 3">Belongs to the short-chain dehydrogenases/reductases (SDR) family.</text>
</comment>
<keyword evidence="5" id="KW-1185">Reference proteome</keyword>
<dbReference type="Proteomes" id="UP001157439">
    <property type="component" value="Unassembled WGS sequence"/>
</dbReference>
<dbReference type="InterPro" id="IPR002347">
    <property type="entry name" value="SDR_fam"/>
</dbReference>
<dbReference type="PRINTS" id="PR00080">
    <property type="entry name" value="SDRFAMILY"/>
</dbReference>
<dbReference type="RefSeq" id="WP_095499283.1">
    <property type="nucleotide sequence ID" value="NZ_BSPO01000003.1"/>
</dbReference>
<dbReference type="AlphaFoldDB" id="A0AA37TU21"/>
<sequence length="251" mass="27407">MNNTTKTILITGASSGLGEEMARQFAQKGYQLALCARRVERLQALKQELEQAYPSVKVSIKALDVNEDDQVSEVFEAFADEFGTLNKIIVNAGMGKGARLGTGKYYANKQTAMTNFVAALCQCEAALAIFRRQQHGQLVCVSSVSAVRGFGGTMSVYAATKAGFSALAEGIRMDLAKTPIRVTLLHPGYIDSEISEMSNRRPFSVSTQQGVKHMVAAIEANKKRAFVPAWPWLPVAWILRWLPASLIAKMT</sequence>
<name>A0AA37TU21_9GAMM</name>
<evidence type="ECO:0000313" key="4">
    <source>
        <dbReference type="EMBL" id="GLS84477.1"/>
    </source>
</evidence>
<dbReference type="InterPro" id="IPR036291">
    <property type="entry name" value="NAD(P)-bd_dom_sf"/>
</dbReference>
<dbReference type="NCBIfam" id="NF006099">
    <property type="entry name" value="PRK08251.1"/>
    <property type="match status" value="1"/>
</dbReference>
<keyword evidence="2" id="KW-0560">Oxidoreductase</keyword>
<dbReference type="PRINTS" id="PR00081">
    <property type="entry name" value="GDHRDH"/>
</dbReference>
<dbReference type="PANTHER" id="PTHR44196:SF1">
    <property type="entry name" value="DEHYDROGENASE_REDUCTASE SDR FAMILY MEMBER 7B"/>
    <property type="match status" value="1"/>
</dbReference>
<comment type="caution">
    <text evidence="4">The sequence shown here is derived from an EMBL/GenBank/DDBJ whole genome shotgun (WGS) entry which is preliminary data.</text>
</comment>
<dbReference type="EMBL" id="BSPO01000003">
    <property type="protein sequence ID" value="GLS84477.1"/>
    <property type="molecule type" value="Genomic_DNA"/>
</dbReference>
<organism evidence="4 5">
    <name type="scientific">Paraferrimonas haliotis</name>
    <dbReference type="NCBI Taxonomy" id="2013866"/>
    <lineage>
        <taxon>Bacteria</taxon>
        <taxon>Pseudomonadati</taxon>
        <taxon>Pseudomonadota</taxon>
        <taxon>Gammaproteobacteria</taxon>
        <taxon>Alteromonadales</taxon>
        <taxon>Ferrimonadaceae</taxon>
        <taxon>Paraferrimonas</taxon>
    </lineage>
</organism>
<dbReference type="GO" id="GO:0016020">
    <property type="term" value="C:membrane"/>
    <property type="evidence" value="ECO:0007669"/>
    <property type="project" value="TreeGrafter"/>
</dbReference>
<proteinExistence type="inferred from homology"/>
<accession>A0AA37TU21</accession>
<protein>
    <submittedName>
        <fullName evidence="4">Short-chain dehydrogenase</fullName>
    </submittedName>
</protein>
<dbReference type="PANTHER" id="PTHR44196">
    <property type="entry name" value="DEHYDROGENASE/REDUCTASE SDR FAMILY MEMBER 7B"/>
    <property type="match status" value="1"/>
</dbReference>
<evidence type="ECO:0000256" key="1">
    <source>
        <dbReference type="ARBA" id="ARBA00006484"/>
    </source>
</evidence>
<evidence type="ECO:0000256" key="3">
    <source>
        <dbReference type="RuleBase" id="RU000363"/>
    </source>
</evidence>